<dbReference type="CDD" id="cd06296">
    <property type="entry name" value="PBP1_CatR-like"/>
    <property type="match status" value="1"/>
</dbReference>
<dbReference type="InterPro" id="IPR000843">
    <property type="entry name" value="HTH_LacI"/>
</dbReference>
<dbReference type="Pfam" id="PF00356">
    <property type="entry name" value="LacI"/>
    <property type="match status" value="1"/>
</dbReference>
<sequence>MEHPPILAGRHARADAPESSREPAPAPTRTVLPSRSKVSAQQKGVPEMTTIEPDEVTTTSAPGTAVGDGAESGRGQTTIAAIAAEAGVSVPTVSKVLNGRADVAAATRARVEEVIERHGYRRRRSSSGTGSGLIELVFHELDSPWALQIIKGVETVAGPARIGVVLSELGGEHRPPQEWLDDVLARRPRGVIFVQSELDPAQHAQLKSRSIPFVVVDTAGEQPPGVPVVGSANWAGGLAATRHLLGLGHRRIAVISGPRDVLCSRARIDGYRSALDEAGLPFDPDLVRYGNFFVDGGYKHGRELLSREDRPTAIFAGADFQALGVVRAARELGLSVPRDLSVVGYDDLPVTEWVQPGLTTVCQPLQEMAATAARMLLQIAGGSTPANLRIDLATELVVRESTAPPAH</sequence>
<dbReference type="Gene3D" id="3.40.50.2300">
    <property type="match status" value="2"/>
</dbReference>
<proteinExistence type="predicted"/>
<feature type="compositionally biased region" description="Polar residues" evidence="4">
    <location>
        <begin position="31"/>
        <end position="42"/>
    </location>
</feature>
<evidence type="ECO:0000313" key="6">
    <source>
        <dbReference type="EMBL" id="GEA81499.1"/>
    </source>
</evidence>
<dbReference type="EMBL" id="BJLP01000030">
    <property type="protein sequence ID" value="GEA81499.1"/>
    <property type="molecule type" value="Genomic_DNA"/>
</dbReference>
<dbReference type="SMART" id="SM00354">
    <property type="entry name" value="HTH_LACI"/>
    <property type="match status" value="1"/>
</dbReference>
<dbReference type="InterPro" id="IPR046335">
    <property type="entry name" value="LacI/GalR-like_sensor"/>
</dbReference>
<name>A0A4Y3KAL1_CELUD</name>
<dbReference type="SUPFAM" id="SSF53822">
    <property type="entry name" value="Periplasmic binding protein-like I"/>
    <property type="match status" value="1"/>
</dbReference>
<feature type="compositionally biased region" description="Basic and acidic residues" evidence="4">
    <location>
        <begin position="12"/>
        <end position="21"/>
    </location>
</feature>
<evidence type="ECO:0000259" key="5">
    <source>
        <dbReference type="PROSITE" id="PS50932"/>
    </source>
</evidence>
<dbReference type="GO" id="GO:0003700">
    <property type="term" value="F:DNA-binding transcription factor activity"/>
    <property type="evidence" value="ECO:0007669"/>
    <property type="project" value="TreeGrafter"/>
</dbReference>
<evidence type="ECO:0000313" key="7">
    <source>
        <dbReference type="Proteomes" id="UP000315842"/>
    </source>
</evidence>
<dbReference type="AlphaFoldDB" id="A0A4Y3KAL1"/>
<dbReference type="GO" id="GO:0000976">
    <property type="term" value="F:transcription cis-regulatory region binding"/>
    <property type="evidence" value="ECO:0007669"/>
    <property type="project" value="TreeGrafter"/>
</dbReference>
<keyword evidence="3" id="KW-0804">Transcription</keyword>
<gene>
    <name evidence="6" type="primary">lacI_2</name>
    <name evidence="6" type="ORF">CUD01_19430</name>
</gene>
<organism evidence="6 7">
    <name type="scientific">Cellulomonas uda</name>
    <dbReference type="NCBI Taxonomy" id="1714"/>
    <lineage>
        <taxon>Bacteria</taxon>
        <taxon>Bacillati</taxon>
        <taxon>Actinomycetota</taxon>
        <taxon>Actinomycetes</taxon>
        <taxon>Micrococcales</taxon>
        <taxon>Cellulomonadaceae</taxon>
        <taxon>Cellulomonas</taxon>
    </lineage>
</organism>
<evidence type="ECO:0000256" key="2">
    <source>
        <dbReference type="ARBA" id="ARBA00023125"/>
    </source>
</evidence>
<dbReference type="SUPFAM" id="SSF47413">
    <property type="entry name" value="lambda repressor-like DNA-binding domains"/>
    <property type="match status" value="1"/>
</dbReference>
<keyword evidence="2" id="KW-0238">DNA-binding</keyword>
<reference evidence="6 7" key="1">
    <citation type="submission" date="2019-06" db="EMBL/GenBank/DDBJ databases">
        <title>Whole genome shotgun sequence of Cellulomonas uda NBRC 3747.</title>
        <authorList>
            <person name="Hosoyama A."/>
            <person name="Uohara A."/>
            <person name="Ohji S."/>
            <person name="Ichikawa N."/>
        </authorList>
    </citation>
    <scope>NUCLEOTIDE SEQUENCE [LARGE SCALE GENOMIC DNA]</scope>
    <source>
        <strain evidence="6 7">NBRC 3747</strain>
    </source>
</reference>
<dbReference type="PANTHER" id="PTHR30146:SF153">
    <property type="entry name" value="LACTOSE OPERON REPRESSOR"/>
    <property type="match status" value="1"/>
</dbReference>
<evidence type="ECO:0000256" key="3">
    <source>
        <dbReference type="ARBA" id="ARBA00023163"/>
    </source>
</evidence>
<dbReference type="InterPro" id="IPR010982">
    <property type="entry name" value="Lambda_DNA-bd_dom_sf"/>
</dbReference>
<accession>A0A4Y3KAL1</accession>
<dbReference type="Gene3D" id="1.10.260.40">
    <property type="entry name" value="lambda repressor-like DNA-binding domains"/>
    <property type="match status" value="1"/>
</dbReference>
<feature type="domain" description="HTH lacI-type" evidence="5">
    <location>
        <begin position="77"/>
        <end position="131"/>
    </location>
</feature>
<comment type="caution">
    <text evidence="6">The sequence shown here is derived from an EMBL/GenBank/DDBJ whole genome shotgun (WGS) entry which is preliminary data.</text>
</comment>
<keyword evidence="7" id="KW-1185">Reference proteome</keyword>
<evidence type="ECO:0000256" key="1">
    <source>
        <dbReference type="ARBA" id="ARBA00023015"/>
    </source>
</evidence>
<dbReference type="CDD" id="cd01392">
    <property type="entry name" value="HTH_LacI"/>
    <property type="match status" value="1"/>
</dbReference>
<dbReference type="PROSITE" id="PS50932">
    <property type="entry name" value="HTH_LACI_2"/>
    <property type="match status" value="1"/>
</dbReference>
<dbReference type="Pfam" id="PF13377">
    <property type="entry name" value="Peripla_BP_3"/>
    <property type="match status" value="1"/>
</dbReference>
<evidence type="ECO:0000256" key="4">
    <source>
        <dbReference type="SAM" id="MobiDB-lite"/>
    </source>
</evidence>
<dbReference type="PANTHER" id="PTHR30146">
    <property type="entry name" value="LACI-RELATED TRANSCRIPTIONAL REPRESSOR"/>
    <property type="match status" value="1"/>
</dbReference>
<feature type="region of interest" description="Disordered" evidence="4">
    <location>
        <begin position="1"/>
        <end position="50"/>
    </location>
</feature>
<dbReference type="Proteomes" id="UP000315842">
    <property type="component" value="Unassembled WGS sequence"/>
</dbReference>
<protein>
    <submittedName>
        <fullName evidence="6">LacI family transcriptional regulator</fullName>
    </submittedName>
</protein>
<keyword evidence="1" id="KW-0805">Transcription regulation</keyword>
<dbReference type="InterPro" id="IPR028082">
    <property type="entry name" value="Peripla_BP_I"/>
</dbReference>